<dbReference type="InterPro" id="IPR029471">
    <property type="entry name" value="HNH_5"/>
</dbReference>
<name>A0A2B0N3L4_BACCE</name>
<protein>
    <recommendedName>
        <fullName evidence="1">HNH endonuclease 5 domain-containing protein</fullName>
    </recommendedName>
</protein>
<evidence type="ECO:0000313" key="2">
    <source>
        <dbReference type="EMBL" id="PFK47739.1"/>
    </source>
</evidence>
<evidence type="ECO:0000259" key="1">
    <source>
        <dbReference type="Pfam" id="PF14279"/>
    </source>
</evidence>
<proteinExistence type="predicted"/>
<dbReference type="Proteomes" id="UP000242656">
    <property type="component" value="Unassembled WGS sequence"/>
</dbReference>
<organism evidence="2 3">
    <name type="scientific">Bacillus cereus</name>
    <dbReference type="NCBI Taxonomy" id="1396"/>
    <lineage>
        <taxon>Bacteria</taxon>
        <taxon>Bacillati</taxon>
        <taxon>Bacillota</taxon>
        <taxon>Bacilli</taxon>
        <taxon>Bacillales</taxon>
        <taxon>Bacillaceae</taxon>
        <taxon>Bacillus</taxon>
        <taxon>Bacillus cereus group</taxon>
    </lineage>
</organism>
<comment type="caution">
    <text evidence="2">The sequence shown here is derived from an EMBL/GenBank/DDBJ whole genome shotgun (WGS) entry which is preliminary data.</text>
</comment>
<dbReference type="Pfam" id="PF14279">
    <property type="entry name" value="HNH_5"/>
    <property type="match status" value="1"/>
</dbReference>
<feature type="domain" description="HNH endonuclease 5" evidence="1">
    <location>
        <begin position="4"/>
        <end position="53"/>
    </location>
</feature>
<dbReference type="RefSeq" id="WP_098489306.1">
    <property type="nucleotide sequence ID" value="NZ_NUWN01000004.1"/>
</dbReference>
<evidence type="ECO:0000313" key="3">
    <source>
        <dbReference type="Proteomes" id="UP000242656"/>
    </source>
</evidence>
<dbReference type="EMBL" id="NUWN01000004">
    <property type="protein sequence ID" value="PFK47739.1"/>
    <property type="molecule type" value="Genomic_DNA"/>
</dbReference>
<dbReference type="AlphaFoldDB" id="A0A2B0N3L4"/>
<sequence>MTQCIICRKETKELSEQHVIPEILCGHYVTKSICDTCYEHLTTNVDRPLIRHKLIQYKIEQMKQQMDSPLYTNEYGQELAAAETEEVETNDEIHYSNELIMKLCKKHDISLHNEIWKEERVTKVASSIQRELLLDNRKYKMSILKMAYTFAVHAIDDYFNDPDAIDISTIISNVDFIELKERSIVRDLSKSSLWNTLNTTSDNHYFILLSDKDGLFCFIRLFDIFDVVVHLSRKTYQLPSPIVGVNNVEKQEFYIENLKQYMDGLFNQKSTQATRV</sequence>
<accession>A0A2B0N3L4</accession>
<gene>
    <name evidence="2" type="ORF">COI93_01205</name>
</gene>
<reference evidence="2 3" key="1">
    <citation type="submission" date="2017-09" db="EMBL/GenBank/DDBJ databases">
        <title>Large-scale bioinformatics analysis of Bacillus genomes uncovers conserved roles of natural products in bacterial physiology.</title>
        <authorList>
            <consortium name="Agbiome Team Llc"/>
            <person name="Bleich R.M."/>
            <person name="Grubbs K.J."/>
            <person name="Santa Maria K.C."/>
            <person name="Allen S.E."/>
            <person name="Farag S."/>
            <person name="Shank E.A."/>
            <person name="Bowers A."/>
        </authorList>
    </citation>
    <scope>NUCLEOTIDE SEQUENCE [LARGE SCALE GENOMIC DNA]</scope>
    <source>
        <strain evidence="2 3">AFS083043</strain>
    </source>
</reference>